<dbReference type="WBParaSite" id="SPAL_0001235300.1">
    <property type="protein sequence ID" value="SPAL_0001235300.1"/>
    <property type="gene ID" value="SPAL_0001235300"/>
</dbReference>
<sequence>MNSYIKSCPEGNPCSYIVGILILNKIKSDLKLSDK</sequence>
<dbReference type="Proteomes" id="UP000046392">
    <property type="component" value="Unplaced"/>
</dbReference>
<evidence type="ECO:0000313" key="2">
    <source>
        <dbReference type="WBParaSite" id="SPAL_0001235300.1"/>
    </source>
</evidence>
<evidence type="ECO:0000313" key="1">
    <source>
        <dbReference type="Proteomes" id="UP000046392"/>
    </source>
</evidence>
<protein>
    <submittedName>
        <fullName evidence="2">Peptidase_C39_2 domain-containing protein</fullName>
    </submittedName>
</protein>
<name>A0A0N5C2Z7_STREA</name>
<dbReference type="AlphaFoldDB" id="A0A0N5C2Z7"/>
<reference evidence="2" key="1">
    <citation type="submission" date="2017-02" db="UniProtKB">
        <authorList>
            <consortium name="WormBaseParasite"/>
        </authorList>
    </citation>
    <scope>IDENTIFICATION</scope>
</reference>
<keyword evidence="1" id="KW-1185">Reference proteome</keyword>
<proteinExistence type="predicted"/>
<organism evidence="1 2">
    <name type="scientific">Strongyloides papillosus</name>
    <name type="common">Intestinal threadworm</name>
    <dbReference type="NCBI Taxonomy" id="174720"/>
    <lineage>
        <taxon>Eukaryota</taxon>
        <taxon>Metazoa</taxon>
        <taxon>Ecdysozoa</taxon>
        <taxon>Nematoda</taxon>
        <taxon>Chromadorea</taxon>
        <taxon>Rhabditida</taxon>
        <taxon>Tylenchina</taxon>
        <taxon>Panagrolaimomorpha</taxon>
        <taxon>Strongyloidoidea</taxon>
        <taxon>Strongyloididae</taxon>
        <taxon>Strongyloides</taxon>
    </lineage>
</organism>
<accession>A0A0N5C2Z7</accession>